<gene>
    <name evidence="1" type="ORF">CVT24_001835</name>
</gene>
<evidence type="ECO:0000313" key="1">
    <source>
        <dbReference type="EMBL" id="PPQ87497.1"/>
    </source>
</evidence>
<sequence>MAARSGSVAFASYVDPDGRLKQAMGSDFIHTAENRVDYYEMIHGLNNDDVSYRVVDPITFKIGDIVEAILAFSVVPVTPQDVQNGRKKMIISLRSLALLDNTQRTNAAMIEMQARASTTTTMRYLAPSTNKRRRVRFIDDSADEEESIMGLKRLQLSGKSEKENTGYSGPLFPIAGMNIDSN</sequence>
<proteinExistence type="predicted"/>
<evidence type="ECO:0000313" key="2">
    <source>
        <dbReference type="Proteomes" id="UP000284842"/>
    </source>
</evidence>
<dbReference type="InParanoid" id="A0A409X9U9"/>
<accession>A0A409X9U9</accession>
<protein>
    <submittedName>
        <fullName evidence="1">Uncharacterized protein</fullName>
    </submittedName>
</protein>
<comment type="caution">
    <text evidence="1">The sequence shown here is derived from an EMBL/GenBank/DDBJ whole genome shotgun (WGS) entry which is preliminary data.</text>
</comment>
<dbReference type="Proteomes" id="UP000284842">
    <property type="component" value="Unassembled WGS sequence"/>
</dbReference>
<dbReference type="AlphaFoldDB" id="A0A409X9U9"/>
<name>A0A409X9U9_9AGAR</name>
<reference evidence="1 2" key="1">
    <citation type="journal article" date="2018" name="Evol. Lett.">
        <title>Horizontal gene cluster transfer increased hallucinogenic mushroom diversity.</title>
        <authorList>
            <person name="Reynolds H.T."/>
            <person name="Vijayakumar V."/>
            <person name="Gluck-Thaler E."/>
            <person name="Korotkin H.B."/>
            <person name="Matheny P.B."/>
            <person name="Slot J.C."/>
        </authorList>
    </citation>
    <scope>NUCLEOTIDE SEQUENCE [LARGE SCALE GENOMIC DNA]</scope>
    <source>
        <strain evidence="1 2">2629</strain>
    </source>
</reference>
<keyword evidence="2" id="KW-1185">Reference proteome</keyword>
<dbReference type="EMBL" id="NHTK01004264">
    <property type="protein sequence ID" value="PPQ87497.1"/>
    <property type="molecule type" value="Genomic_DNA"/>
</dbReference>
<organism evidence="1 2">
    <name type="scientific">Panaeolus cyanescens</name>
    <dbReference type="NCBI Taxonomy" id="181874"/>
    <lineage>
        <taxon>Eukaryota</taxon>
        <taxon>Fungi</taxon>
        <taxon>Dikarya</taxon>
        <taxon>Basidiomycota</taxon>
        <taxon>Agaricomycotina</taxon>
        <taxon>Agaricomycetes</taxon>
        <taxon>Agaricomycetidae</taxon>
        <taxon>Agaricales</taxon>
        <taxon>Agaricineae</taxon>
        <taxon>Galeropsidaceae</taxon>
        <taxon>Panaeolus</taxon>
    </lineage>
</organism>
<dbReference type="OrthoDB" id="3067373at2759"/>